<dbReference type="PRINTS" id="PR00053">
    <property type="entry name" value="FORKHEAD"/>
</dbReference>
<dbReference type="SMART" id="SM00240">
    <property type="entry name" value="FHA"/>
    <property type="match status" value="1"/>
</dbReference>
<evidence type="ECO:0000256" key="1">
    <source>
        <dbReference type="ARBA" id="ARBA00004123"/>
    </source>
</evidence>
<dbReference type="Pfam" id="PF00250">
    <property type="entry name" value="Forkhead"/>
    <property type="match status" value="1"/>
</dbReference>
<organism evidence="10 11">
    <name type="scientific">Hypocrea atroviridis (strain ATCC 20476 / IMI 206040)</name>
    <name type="common">Trichoderma atroviride</name>
    <dbReference type="NCBI Taxonomy" id="452589"/>
    <lineage>
        <taxon>Eukaryota</taxon>
        <taxon>Fungi</taxon>
        <taxon>Dikarya</taxon>
        <taxon>Ascomycota</taxon>
        <taxon>Pezizomycotina</taxon>
        <taxon>Sordariomycetes</taxon>
        <taxon>Hypocreomycetidae</taxon>
        <taxon>Hypocreales</taxon>
        <taxon>Hypocreaceae</taxon>
        <taxon>Trichoderma</taxon>
    </lineage>
</organism>
<dbReference type="SUPFAM" id="SSF49879">
    <property type="entry name" value="SMAD/FHA domain"/>
    <property type="match status" value="1"/>
</dbReference>
<feature type="DNA-binding region" description="Fork-head" evidence="6">
    <location>
        <begin position="321"/>
        <end position="409"/>
    </location>
</feature>
<dbReference type="PROSITE" id="PS00658">
    <property type="entry name" value="FORK_HEAD_2"/>
    <property type="match status" value="1"/>
</dbReference>
<comment type="caution">
    <text evidence="10">The sequence shown here is derived from an EMBL/GenBank/DDBJ whole genome shotgun (WGS) entry which is preliminary data.</text>
</comment>
<dbReference type="PROSITE" id="PS50006">
    <property type="entry name" value="FHA_DOMAIN"/>
    <property type="match status" value="1"/>
</dbReference>
<evidence type="ECO:0000256" key="3">
    <source>
        <dbReference type="ARBA" id="ARBA00023125"/>
    </source>
</evidence>
<feature type="compositionally biased region" description="Low complexity" evidence="7">
    <location>
        <begin position="51"/>
        <end position="60"/>
    </location>
</feature>
<evidence type="ECO:0000256" key="4">
    <source>
        <dbReference type="ARBA" id="ARBA00023163"/>
    </source>
</evidence>
<evidence type="ECO:0000256" key="6">
    <source>
        <dbReference type="PROSITE-ProRule" id="PRU00089"/>
    </source>
</evidence>
<dbReference type="Pfam" id="PF00498">
    <property type="entry name" value="FHA"/>
    <property type="match status" value="1"/>
</dbReference>
<dbReference type="GO" id="GO:0005634">
    <property type="term" value="C:nucleus"/>
    <property type="evidence" value="ECO:0007669"/>
    <property type="project" value="UniProtKB-SubCell"/>
</dbReference>
<evidence type="ECO:0000256" key="7">
    <source>
        <dbReference type="SAM" id="MobiDB-lite"/>
    </source>
</evidence>
<keyword evidence="11" id="KW-1185">Reference proteome</keyword>
<keyword evidence="4" id="KW-0804">Transcription</keyword>
<dbReference type="CDD" id="cd00059">
    <property type="entry name" value="FH_FOX"/>
    <property type="match status" value="1"/>
</dbReference>
<dbReference type="AlphaFoldDB" id="G9NEE4"/>
<dbReference type="Proteomes" id="UP000005426">
    <property type="component" value="Unassembled WGS sequence"/>
</dbReference>
<keyword evidence="2" id="KW-0805">Transcription regulation</keyword>
<keyword evidence="5 6" id="KW-0539">Nucleus</keyword>
<evidence type="ECO:0000256" key="2">
    <source>
        <dbReference type="ARBA" id="ARBA00023015"/>
    </source>
</evidence>
<dbReference type="STRING" id="452589.G9NEE4"/>
<comment type="subcellular location">
    <subcellularLocation>
        <location evidence="1 6">Nucleus</location>
    </subcellularLocation>
</comment>
<gene>
    <name evidence="10" type="ORF">TRIATDRAFT_145960</name>
</gene>
<dbReference type="KEGG" id="tatv:25775815"/>
<dbReference type="CDD" id="cd22701">
    <property type="entry name" value="FHA_FKH1-like"/>
    <property type="match status" value="1"/>
</dbReference>
<dbReference type="PROSITE" id="PS50039">
    <property type="entry name" value="FORK_HEAD_3"/>
    <property type="match status" value="1"/>
</dbReference>
<dbReference type="InterPro" id="IPR018122">
    <property type="entry name" value="TF_fork_head_CS_1"/>
</dbReference>
<proteinExistence type="predicted"/>
<feature type="region of interest" description="Disordered" evidence="7">
    <location>
        <begin position="1"/>
        <end position="86"/>
    </location>
</feature>
<feature type="domain" description="Fork-head" evidence="9">
    <location>
        <begin position="321"/>
        <end position="409"/>
    </location>
</feature>
<dbReference type="GeneID" id="25775815"/>
<name>G9NEE4_HYPAI</name>
<evidence type="ECO:0000313" key="11">
    <source>
        <dbReference type="Proteomes" id="UP000005426"/>
    </source>
</evidence>
<dbReference type="HOGENOM" id="CLU_007090_1_0_1"/>
<feature type="compositionally biased region" description="Basic and acidic residues" evidence="7">
    <location>
        <begin position="11"/>
        <end position="23"/>
    </location>
</feature>
<feature type="compositionally biased region" description="Polar residues" evidence="7">
    <location>
        <begin position="544"/>
        <end position="558"/>
    </location>
</feature>
<feature type="region of interest" description="Disordered" evidence="7">
    <location>
        <begin position="414"/>
        <end position="434"/>
    </location>
</feature>
<dbReference type="InterPro" id="IPR008984">
    <property type="entry name" value="SMAD_FHA_dom_sf"/>
</dbReference>
<dbReference type="InterPro" id="IPR001766">
    <property type="entry name" value="Fork_head_dom"/>
</dbReference>
<evidence type="ECO:0000313" key="10">
    <source>
        <dbReference type="EMBL" id="EHK51050.1"/>
    </source>
</evidence>
<protein>
    <submittedName>
        <fullName evidence="10">Uncharacterized protein</fullName>
    </submittedName>
</protein>
<feature type="compositionally biased region" description="Polar residues" evidence="7">
    <location>
        <begin position="463"/>
        <end position="472"/>
    </location>
</feature>
<evidence type="ECO:0000259" key="8">
    <source>
        <dbReference type="PROSITE" id="PS50006"/>
    </source>
</evidence>
<feature type="compositionally biased region" description="Polar residues" evidence="7">
    <location>
        <begin position="512"/>
        <end position="528"/>
    </location>
</feature>
<dbReference type="OrthoDB" id="5954824at2759"/>
<dbReference type="InterPro" id="IPR036390">
    <property type="entry name" value="WH_DNA-bd_sf"/>
</dbReference>
<dbReference type="GO" id="GO:0000981">
    <property type="term" value="F:DNA-binding transcription factor activity, RNA polymerase II-specific"/>
    <property type="evidence" value="ECO:0007669"/>
    <property type="project" value="TreeGrafter"/>
</dbReference>
<feature type="domain" description="FHA" evidence="8">
    <location>
        <begin position="138"/>
        <end position="205"/>
    </location>
</feature>
<dbReference type="eggNOG" id="KOG2294">
    <property type="taxonomic scope" value="Eukaryota"/>
</dbReference>
<feature type="compositionally biased region" description="Acidic residues" evidence="7">
    <location>
        <begin position="622"/>
        <end position="631"/>
    </location>
</feature>
<dbReference type="PROSITE" id="PS00657">
    <property type="entry name" value="FORK_HEAD_1"/>
    <property type="match status" value="1"/>
</dbReference>
<reference evidence="10 11" key="1">
    <citation type="journal article" date="2011" name="Genome Biol.">
        <title>Comparative genome sequence analysis underscores mycoparasitism as the ancestral life style of Trichoderma.</title>
        <authorList>
            <person name="Kubicek C.P."/>
            <person name="Herrera-Estrella A."/>
            <person name="Seidl-Seiboth V."/>
            <person name="Martinez D.A."/>
            <person name="Druzhinina I.S."/>
            <person name="Thon M."/>
            <person name="Zeilinger S."/>
            <person name="Casas-Flores S."/>
            <person name="Horwitz B.A."/>
            <person name="Mukherjee P.K."/>
            <person name="Mukherjee M."/>
            <person name="Kredics L."/>
            <person name="Alcaraz L.D."/>
            <person name="Aerts A."/>
            <person name="Antal Z."/>
            <person name="Atanasova L."/>
            <person name="Cervantes-Badillo M.G."/>
            <person name="Challacombe J."/>
            <person name="Chertkov O."/>
            <person name="McCluskey K."/>
            <person name="Coulpier F."/>
            <person name="Deshpande N."/>
            <person name="von Doehren H."/>
            <person name="Ebbole D.J."/>
            <person name="Esquivel-Naranjo E.U."/>
            <person name="Fekete E."/>
            <person name="Flipphi M."/>
            <person name="Glaser F."/>
            <person name="Gomez-Rodriguez E.Y."/>
            <person name="Gruber S."/>
            <person name="Han C."/>
            <person name="Henrissat B."/>
            <person name="Hermosa R."/>
            <person name="Hernandez-Onate M."/>
            <person name="Karaffa L."/>
            <person name="Kosti I."/>
            <person name="Le Crom S."/>
            <person name="Lindquist E."/>
            <person name="Lucas S."/>
            <person name="Luebeck M."/>
            <person name="Luebeck P.S."/>
            <person name="Margeot A."/>
            <person name="Metz B."/>
            <person name="Misra M."/>
            <person name="Nevalainen H."/>
            <person name="Omann M."/>
            <person name="Packer N."/>
            <person name="Perrone G."/>
            <person name="Uresti-Rivera E.E."/>
            <person name="Salamov A."/>
            <person name="Schmoll M."/>
            <person name="Seiboth B."/>
            <person name="Shapiro H."/>
            <person name="Sukno S."/>
            <person name="Tamayo-Ramos J.A."/>
            <person name="Tisch D."/>
            <person name="Wiest A."/>
            <person name="Wilkinson H.H."/>
            <person name="Zhang M."/>
            <person name="Coutinho P.M."/>
            <person name="Kenerley C.M."/>
            <person name="Monte E."/>
            <person name="Baker S.E."/>
            <person name="Grigoriev I.V."/>
        </authorList>
    </citation>
    <scope>NUCLEOTIDE SEQUENCE [LARGE SCALE GENOMIC DNA]</scope>
    <source>
        <strain evidence="11">ATCC 20476 / IMI 206040</strain>
    </source>
</reference>
<sequence>MPASAKRSQRGRRDVRSKDKEIAAADVESSSPSRPAKRRKRARSPAQSDISNTNNSSTSNAHGASASQAPEPEPEPEPPSRAEDDQLVAQVTQQLKTQPVQASKDHSNAIHEANGDGVKAYAKVAAQDWTYYITKLSVHIGRAPEASHGGAGGGADAAHEAVHIDLGPSKMVSREHASISFNSKDEKWMLYVKGRNGAKVDGQPVKAQTSHALTSGEVIEIGNVEMMFVLPSELSALHIHPTFLQRCGRVLGTPKAANAQVRRHGLDSPVKVDQKLPGTPTSSHGRNAAAITKSPVAASTPGGILGASGVDLSLDDNQHMKPQYSYAQMITQAILNAPDGKLNLNGIYNFIMSSYSYYRHQHAAGWQNSIRHNLSLNKSFDKVARTTDEPGKGMKWHIVPDARDEMVRNAYKIGRGGHRGSSVPSSPSQLNYITHGPKDMLARDLPSAQKRRGSPLKSPPPQSSRRALQSTPDRAYDRHTGLSSALTADGSPLPRARKSTTTDSPLPGFHPQSPTLTSSYLQDDNPSFVTPAPPRVHPKLAPPSTAQRPSQHMPTSSPAPFWKYADIGSTPLKPMAPYEVSPSRASREAPTRSSSPPTVGGKSPPSSPSRPQKSGQQGPADAGDEPEDEQGFDLMRGFQSIGAYHAPVGRGVSIGAALKGGS</sequence>
<feature type="compositionally biased region" description="Low complexity" evidence="7">
    <location>
        <begin position="593"/>
        <end position="619"/>
    </location>
</feature>
<dbReference type="InterPro" id="IPR036388">
    <property type="entry name" value="WH-like_DNA-bd_sf"/>
</dbReference>
<keyword evidence="3 6" id="KW-0238">DNA-binding</keyword>
<dbReference type="PANTHER" id="PTHR45881">
    <property type="entry name" value="CHECKPOINT SUPPRESSOR 1-LIKE, ISOFORM A-RELATED"/>
    <property type="match status" value="1"/>
</dbReference>
<dbReference type="InterPro" id="IPR000253">
    <property type="entry name" value="FHA_dom"/>
</dbReference>
<dbReference type="Gene3D" id="1.10.10.10">
    <property type="entry name" value="Winged helix-like DNA-binding domain superfamily/Winged helix DNA-binding domain"/>
    <property type="match status" value="1"/>
</dbReference>
<dbReference type="OMA" id="EKYAFYR"/>
<evidence type="ECO:0000256" key="5">
    <source>
        <dbReference type="ARBA" id="ARBA00023242"/>
    </source>
</evidence>
<dbReference type="SUPFAM" id="SSF46785">
    <property type="entry name" value="Winged helix' DNA-binding domain"/>
    <property type="match status" value="1"/>
</dbReference>
<dbReference type="FunFam" id="1.10.10.10:FF:000030">
    <property type="entry name" value="Forkhead box protein K2"/>
    <property type="match status" value="1"/>
</dbReference>
<feature type="region of interest" description="Disordered" evidence="7">
    <location>
        <begin position="447"/>
        <end position="636"/>
    </location>
</feature>
<dbReference type="Gene3D" id="2.60.200.20">
    <property type="match status" value="1"/>
</dbReference>
<dbReference type="SMART" id="SM00339">
    <property type="entry name" value="FH"/>
    <property type="match status" value="1"/>
</dbReference>
<evidence type="ECO:0000259" key="9">
    <source>
        <dbReference type="PROSITE" id="PS50039"/>
    </source>
</evidence>
<dbReference type="EMBL" id="ABDG02000011">
    <property type="protein sequence ID" value="EHK51050.1"/>
    <property type="molecule type" value="Genomic_DNA"/>
</dbReference>
<dbReference type="PANTHER" id="PTHR45881:SF1">
    <property type="entry name" value="FORK HEAD PROTEIN HOMOLOG 2"/>
    <property type="match status" value="1"/>
</dbReference>
<dbReference type="GO" id="GO:0000978">
    <property type="term" value="F:RNA polymerase II cis-regulatory region sequence-specific DNA binding"/>
    <property type="evidence" value="ECO:0007669"/>
    <property type="project" value="TreeGrafter"/>
</dbReference>
<dbReference type="InterPro" id="IPR030456">
    <property type="entry name" value="TF_fork_head_CS_2"/>
</dbReference>
<feature type="compositionally biased region" description="Polar residues" evidence="7">
    <location>
        <begin position="422"/>
        <end position="432"/>
    </location>
</feature>
<accession>G9NEE4</accession>